<protein>
    <recommendedName>
        <fullName evidence="5">PucR family transcriptional regulator</fullName>
    </recommendedName>
</protein>
<dbReference type="Proteomes" id="UP000325415">
    <property type="component" value="Unassembled WGS sequence"/>
</dbReference>
<dbReference type="AlphaFoldDB" id="A0A5N6S2X2"/>
<evidence type="ECO:0000259" key="1">
    <source>
        <dbReference type="Pfam" id="PF13556"/>
    </source>
</evidence>
<dbReference type="InterPro" id="IPR025736">
    <property type="entry name" value="PucR_C-HTH_dom"/>
</dbReference>
<dbReference type="Gene3D" id="1.10.10.2840">
    <property type="entry name" value="PucR C-terminal helix-turn-helix domain"/>
    <property type="match status" value="1"/>
</dbReference>
<name>A0A5N6S2X2_9BIFI</name>
<dbReference type="Pfam" id="PF14361">
    <property type="entry name" value="RsbRD_N"/>
    <property type="match status" value="1"/>
</dbReference>
<gene>
    <name evidence="3" type="ORF">DDE84_08670</name>
</gene>
<keyword evidence="4" id="KW-1185">Reference proteome</keyword>
<proteinExistence type="predicted"/>
<sequence>MARYVVYMSDTDDRWFELMLSLYEHRGLLVSSFLEEVGEVFAYQKTEVTFSDLQETAYNAFVAMLHYIINDPKDVDPRMPLARQLGQKRAQQHIPIETLEASISLDFKIMWNVLTHLALPEDAPVLAENVESLWETVNGFRQATQAEYHAECLREESYQIEERALDLEKFIHSHDSTSQAATIVSRSLSIPYGQQYCVCYGNTVPAFRASLRLIRSYSKRVVLYQGNAEAFALFWPTDVPMGSGHPLQALRSTPCGYLAAVENLAAVPRALRIVRKYMLTIDQRHLSGPIDIEQHWVGYAQAELFSFLPELAERYDRQISALDAEHANDTVMTVAKYVQTGSIQLTTMACSCHRNTVMKRIKSFETVTGLNLKNPTDLAFTVLLMEHLSTNSSSAPI</sequence>
<comment type="caution">
    <text evidence="3">The sequence shown here is derived from an EMBL/GenBank/DDBJ whole genome shotgun (WGS) entry which is preliminary data.</text>
</comment>
<feature type="domain" description="PucR C-terminal helix-turn-helix" evidence="1">
    <location>
        <begin position="332"/>
        <end position="378"/>
    </location>
</feature>
<evidence type="ECO:0000313" key="4">
    <source>
        <dbReference type="Proteomes" id="UP000325415"/>
    </source>
</evidence>
<evidence type="ECO:0008006" key="5">
    <source>
        <dbReference type="Google" id="ProtNLM"/>
    </source>
</evidence>
<evidence type="ECO:0000313" key="3">
    <source>
        <dbReference type="EMBL" id="KAE8127531.1"/>
    </source>
</evidence>
<dbReference type="EMBL" id="QDAG01000008">
    <property type="protein sequence ID" value="KAE8127531.1"/>
    <property type="molecule type" value="Genomic_DNA"/>
</dbReference>
<evidence type="ECO:0000259" key="2">
    <source>
        <dbReference type="Pfam" id="PF14361"/>
    </source>
</evidence>
<reference evidence="3 4" key="1">
    <citation type="submission" date="2018-04" db="EMBL/GenBank/DDBJ databases">
        <authorList>
            <person name="Eckel V.P."/>
            <person name="Vogel R.F."/>
        </authorList>
    </citation>
    <scope>NUCLEOTIDE SEQUENCE [LARGE SCALE GENOMIC DNA]</scope>
    <source>
        <strain evidence="4">TMW 2.1764</strain>
    </source>
</reference>
<dbReference type="Pfam" id="PF13556">
    <property type="entry name" value="HTH_30"/>
    <property type="match status" value="1"/>
</dbReference>
<dbReference type="InterPro" id="IPR042070">
    <property type="entry name" value="PucR_C-HTH_sf"/>
</dbReference>
<feature type="domain" description="RsbT co-antagonist protein RsbRD N-terminal" evidence="2">
    <location>
        <begin position="36"/>
        <end position="162"/>
    </location>
</feature>
<organism evidence="3 4">
    <name type="scientific">Bifidobacterium tibiigranuli</name>
    <dbReference type="NCBI Taxonomy" id="2172043"/>
    <lineage>
        <taxon>Bacteria</taxon>
        <taxon>Bacillati</taxon>
        <taxon>Actinomycetota</taxon>
        <taxon>Actinomycetes</taxon>
        <taxon>Bifidobacteriales</taxon>
        <taxon>Bifidobacteriaceae</taxon>
        <taxon>Bifidobacterium</taxon>
    </lineage>
</organism>
<dbReference type="InterPro" id="IPR025751">
    <property type="entry name" value="RsbRD_N_dom"/>
</dbReference>
<accession>A0A5N6S2X2</accession>